<reference evidence="2" key="1">
    <citation type="journal article" date="2022" name="bioRxiv">
        <title>Genomics of Preaxostyla Flagellates Illuminates Evolutionary Transitions and the Path Towards Mitochondrial Loss.</title>
        <authorList>
            <person name="Novak L.V.F."/>
            <person name="Treitli S.C."/>
            <person name="Pyrih J."/>
            <person name="Halakuc P."/>
            <person name="Pipaliya S.V."/>
            <person name="Vacek V."/>
            <person name="Brzon O."/>
            <person name="Soukal P."/>
            <person name="Eme L."/>
            <person name="Dacks J.B."/>
            <person name="Karnkowska A."/>
            <person name="Elias M."/>
            <person name="Hampl V."/>
        </authorList>
    </citation>
    <scope>NUCLEOTIDE SEQUENCE</scope>
    <source>
        <strain evidence="2">RCP-MX</strain>
    </source>
</reference>
<keyword evidence="3" id="KW-1185">Reference proteome</keyword>
<organism evidence="2 3">
    <name type="scientific">Paratrimastix pyriformis</name>
    <dbReference type="NCBI Taxonomy" id="342808"/>
    <lineage>
        <taxon>Eukaryota</taxon>
        <taxon>Metamonada</taxon>
        <taxon>Preaxostyla</taxon>
        <taxon>Paratrimastigidae</taxon>
        <taxon>Paratrimastix</taxon>
    </lineage>
</organism>
<feature type="region of interest" description="Disordered" evidence="1">
    <location>
        <begin position="1"/>
        <end position="121"/>
    </location>
</feature>
<dbReference type="EMBL" id="JAPMOS010000006">
    <property type="protein sequence ID" value="KAJ4461727.1"/>
    <property type="molecule type" value="Genomic_DNA"/>
</dbReference>
<protein>
    <submittedName>
        <fullName evidence="2">Uncharacterized protein</fullName>
    </submittedName>
</protein>
<dbReference type="PANTHER" id="PTHR34689:SF1">
    <property type="entry name" value="NUCLEIC ACID-BINDING PROTEIN"/>
    <property type="match status" value="1"/>
</dbReference>
<feature type="compositionally biased region" description="Basic residues" evidence="1">
    <location>
        <begin position="33"/>
        <end position="62"/>
    </location>
</feature>
<proteinExistence type="predicted"/>
<comment type="caution">
    <text evidence="2">The sequence shown here is derived from an EMBL/GenBank/DDBJ whole genome shotgun (WGS) entry which is preliminary data.</text>
</comment>
<name>A0ABQ8URG2_9EUKA</name>
<evidence type="ECO:0000256" key="1">
    <source>
        <dbReference type="SAM" id="MobiDB-lite"/>
    </source>
</evidence>
<evidence type="ECO:0000313" key="3">
    <source>
        <dbReference type="Proteomes" id="UP001141327"/>
    </source>
</evidence>
<dbReference type="Proteomes" id="UP001141327">
    <property type="component" value="Unassembled WGS sequence"/>
</dbReference>
<sequence length="276" mass="32345">MEPSVAAPAPPEEKKADEESTSESESDKEEKKEHKRHDKSKHHHSHSRSHHHKKEKGHKKHRKDEDAESSSSSEDSSSDAGSDSESSDEKHHKHKHHKHKHHHKKHHKKSKKEESPNFGAEASFGEHGVLRESDLYVRKEEFRAWAMDQRKIEIDSLPQFELKKLFLDYMEDYNTSTFPKSSGNKYYNLEQWMQDEQIRKALEHEELLKKGLAPEQQERTNFDDDEAALRVNRRFTKRAQMRQDALNEQASMIYNARARELDAMAKILGTLKAERK</sequence>
<evidence type="ECO:0000313" key="2">
    <source>
        <dbReference type="EMBL" id="KAJ4461727.1"/>
    </source>
</evidence>
<feature type="compositionally biased region" description="Low complexity" evidence="1">
    <location>
        <begin position="69"/>
        <end position="84"/>
    </location>
</feature>
<dbReference type="PANTHER" id="PTHR34689">
    <property type="entry name" value="NUCLEIC ACID-BINDING PROTEIN"/>
    <property type="match status" value="1"/>
</dbReference>
<feature type="compositionally biased region" description="Basic residues" evidence="1">
    <location>
        <begin position="91"/>
        <end position="110"/>
    </location>
</feature>
<gene>
    <name evidence="2" type="ORF">PAPYR_1859</name>
</gene>
<accession>A0ABQ8URG2</accession>